<gene>
    <name evidence="7" type="ORF">CON65_18285</name>
</gene>
<evidence type="ECO:0000256" key="1">
    <source>
        <dbReference type="ARBA" id="ARBA00004141"/>
    </source>
</evidence>
<evidence type="ECO:0000259" key="6">
    <source>
        <dbReference type="Pfam" id="PF00324"/>
    </source>
</evidence>
<feature type="transmembrane region" description="Helical" evidence="5">
    <location>
        <begin position="366"/>
        <end position="388"/>
    </location>
</feature>
<evidence type="ECO:0000313" key="7">
    <source>
        <dbReference type="EMBL" id="PED81243.1"/>
    </source>
</evidence>
<evidence type="ECO:0000256" key="5">
    <source>
        <dbReference type="SAM" id="Phobius"/>
    </source>
</evidence>
<dbReference type="AlphaFoldDB" id="A0AA91VAV2"/>
<feature type="transmembrane region" description="Helical" evidence="5">
    <location>
        <begin position="99"/>
        <end position="121"/>
    </location>
</feature>
<evidence type="ECO:0000256" key="2">
    <source>
        <dbReference type="ARBA" id="ARBA00022692"/>
    </source>
</evidence>
<feature type="transmembrane region" description="Helical" evidence="5">
    <location>
        <begin position="341"/>
        <end position="360"/>
    </location>
</feature>
<dbReference type="Proteomes" id="UP000221020">
    <property type="component" value="Unassembled WGS sequence"/>
</dbReference>
<keyword evidence="4 5" id="KW-0472">Membrane</keyword>
<feature type="transmembrane region" description="Helical" evidence="5">
    <location>
        <begin position="240"/>
        <end position="264"/>
    </location>
</feature>
<organism evidence="7 8">
    <name type="scientific">Bacillus pseudomycoides</name>
    <dbReference type="NCBI Taxonomy" id="64104"/>
    <lineage>
        <taxon>Bacteria</taxon>
        <taxon>Bacillati</taxon>
        <taxon>Bacillota</taxon>
        <taxon>Bacilli</taxon>
        <taxon>Bacillales</taxon>
        <taxon>Bacillaceae</taxon>
        <taxon>Bacillus</taxon>
        <taxon>Bacillus cereus group</taxon>
    </lineage>
</organism>
<sequence length="457" mass="49740">MEIQKSLENSLSVPHASGLKRTLKMRDLVIFGLGFMAPVAAMSLFGIITLVSKGHSVLSYLLGFIAMLFTAYSFGKMVEAFPVAGSTYTYAQRALHPRIGFVAGWGMLLDYLLIPMLTYLISANFANALVPSIPIWAWVLIFAIPITFVNLIGIEVAAKVNFILVTGMIIAVFAFIITATHYIITGDLNIINLNAVYNSETFSVGAVISGAAIVIVAYLGFDAITTLAEETNVSGKKIGTAIMLTCVIQTIFYISVTYLSVIVLGKYTSIDNPDTAFFHILHVLVGTFLQTFITLMIIASGVASALASQSASSRLLLGMGRDNVIPNSFFGYIHPKFKTPVYNILLMSVLGISGALLLNLQMVSDLVAFGGLFGFAVVNLCVINHYFIKNKQKNIFKYVIVPIIGIVVCGYILFGLSITSKVVGFFWLGFGIVYLIVRSVISKDFKVRLTKETDRSI</sequence>
<feature type="transmembrane region" description="Helical" evidence="5">
    <location>
        <begin position="133"/>
        <end position="153"/>
    </location>
</feature>
<dbReference type="InterPro" id="IPR004841">
    <property type="entry name" value="AA-permease/SLC12A_dom"/>
</dbReference>
<feature type="transmembrane region" description="Helical" evidence="5">
    <location>
        <begin position="422"/>
        <end position="441"/>
    </location>
</feature>
<dbReference type="GO" id="GO:0016020">
    <property type="term" value="C:membrane"/>
    <property type="evidence" value="ECO:0007669"/>
    <property type="project" value="UniProtKB-SubCell"/>
</dbReference>
<dbReference type="Pfam" id="PF00324">
    <property type="entry name" value="AA_permease"/>
    <property type="match status" value="1"/>
</dbReference>
<dbReference type="Gene3D" id="1.20.1740.10">
    <property type="entry name" value="Amino acid/polyamine transporter I"/>
    <property type="match status" value="1"/>
</dbReference>
<evidence type="ECO:0000256" key="4">
    <source>
        <dbReference type="ARBA" id="ARBA00023136"/>
    </source>
</evidence>
<dbReference type="PIRSF" id="PIRSF006060">
    <property type="entry name" value="AA_transporter"/>
    <property type="match status" value="1"/>
</dbReference>
<feature type="transmembrane region" description="Helical" evidence="5">
    <location>
        <begin position="276"/>
        <end position="307"/>
    </location>
</feature>
<dbReference type="RefSeq" id="WP_097899084.1">
    <property type="nucleotide sequence ID" value="NZ_NVOR01000072.1"/>
</dbReference>
<feature type="transmembrane region" description="Helical" evidence="5">
    <location>
        <begin position="57"/>
        <end position="78"/>
    </location>
</feature>
<dbReference type="InterPro" id="IPR050367">
    <property type="entry name" value="APC_superfamily"/>
</dbReference>
<proteinExistence type="predicted"/>
<keyword evidence="3 5" id="KW-1133">Transmembrane helix</keyword>
<reference evidence="7 8" key="1">
    <citation type="submission" date="2017-09" db="EMBL/GenBank/DDBJ databases">
        <title>Large-scale bioinformatics analysis of Bacillus genomes uncovers conserved roles of natural products in bacterial physiology.</title>
        <authorList>
            <consortium name="Agbiome Team Llc"/>
            <person name="Bleich R.M."/>
            <person name="Grubbs K.J."/>
            <person name="Santa Maria K.C."/>
            <person name="Allen S.E."/>
            <person name="Farag S."/>
            <person name="Shank E.A."/>
            <person name="Bowers A."/>
        </authorList>
    </citation>
    <scope>NUCLEOTIDE SEQUENCE [LARGE SCALE GENOMIC DNA]</scope>
    <source>
        <strain evidence="7 8">AFS092012</strain>
    </source>
</reference>
<feature type="transmembrane region" description="Helical" evidence="5">
    <location>
        <begin position="160"/>
        <end position="184"/>
    </location>
</feature>
<dbReference type="PANTHER" id="PTHR42770">
    <property type="entry name" value="AMINO ACID TRANSPORTER-RELATED"/>
    <property type="match status" value="1"/>
</dbReference>
<dbReference type="PANTHER" id="PTHR42770:SF16">
    <property type="entry name" value="AMINO ACID PERMEASE"/>
    <property type="match status" value="1"/>
</dbReference>
<evidence type="ECO:0000313" key="8">
    <source>
        <dbReference type="Proteomes" id="UP000221020"/>
    </source>
</evidence>
<evidence type="ECO:0000256" key="3">
    <source>
        <dbReference type="ARBA" id="ARBA00022989"/>
    </source>
</evidence>
<dbReference type="GO" id="GO:0055085">
    <property type="term" value="P:transmembrane transport"/>
    <property type="evidence" value="ECO:0007669"/>
    <property type="project" value="InterPro"/>
</dbReference>
<comment type="subcellular location">
    <subcellularLocation>
        <location evidence="1">Membrane</location>
        <topology evidence="1">Multi-pass membrane protein</topology>
    </subcellularLocation>
</comment>
<accession>A0AA91VAV2</accession>
<feature type="transmembrane region" description="Helical" evidence="5">
    <location>
        <begin position="204"/>
        <end position="228"/>
    </location>
</feature>
<comment type="caution">
    <text evidence="7">The sequence shown here is derived from an EMBL/GenBank/DDBJ whole genome shotgun (WGS) entry which is preliminary data.</text>
</comment>
<feature type="transmembrane region" description="Helical" evidence="5">
    <location>
        <begin position="395"/>
        <end position="416"/>
    </location>
</feature>
<keyword evidence="2 5" id="KW-0812">Transmembrane</keyword>
<feature type="domain" description="Amino acid permease/ SLC12A" evidence="6">
    <location>
        <begin position="44"/>
        <end position="427"/>
    </location>
</feature>
<name>A0AA91VAV2_9BACI</name>
<protein>
    <submittedName>
        <fullName evidence="7">Amino acid permease</fullName>
    </submittedName>
</protein>
<feature type="transmembrane region" description="Helical" evidence="5">
    <location>
        <begin position="28"/>
        <end position="51"/>
    </location>
</feature>
<dbReference type="EMBL" id="NVOR01000072">
    <property type="protein sequence ID" value="PED81243.1"/>
    <property type="molecule type" value="Genomic_DNA"/>
</dbReference>